<dbReference type="Gene3D" id="3.90.380.10">
    <property type="entry name" value="Naphthalene 1,2-dioxygenase Alpha Subunit, Chain A, domain 1"/>
    <property type="match status" value="1"/>
</dbReference>
<evidence type="ECO:0000256" key="3">
    <source>
        <dbReference type="ARBA" id="ARBA00023002"/>
    </source>
</evidence>
<dbReference type="SUPFAM" id="SSF50022">
    <property type="entry name" value="ISP domain"/>
    <property type="match status" value="1"/>
</dbReference>
<dbReference type="Pfam" id="PF00355">
    <property type="entry name" value="Rieske"/>
    <property type="match status" value="1"/>
</dbReference>
<keyword evidence="4" id="KW-0408">Iron</keyword>
<evidence type="ECO:0000313" key="8">
    <source>
        <dbReference type="EMBL" id="TDR36016.1"/>
    </source>
</evidence>
<dbReference type="EMBL" id="UGNP01000001">
    <property type="protein sequence ID" value="STX09466.1"/>
    <property type="molecule type" value="Genomic_DNA"/>
</dbReference>
<evidence type="ECO:0000256" key="2">
    <source>
        <dbReference type="ARBA" id="ARBA00022723"/>
    </source>
</evidence>
<name>A0A2U3AB81_9BACL</name>
<dbReference type="EMBL" id="SNZG01000027">
    <property type="protein sequence ID" value="TDR36016.1"/>
    <property type="molecule type" value="Genomic_DNA"/>
</dbReference>
<dbReference type="InterPro" id="IPR044043">
    <property type="entry name" value="VanA_C_cat"/>
</dbReference>
<dbReference type="GO" id="GO:0046872">
    <property type="term" value="F:metal ion binding"/>
    <property type="evidence" value="ECO:0007669"/>
    <property type="project" value="UniProtKB-KW"/>
</dbReference>
<keyword evidence="5" id="KW-0411">Iron-sulfur</keyword>
<evidence type="ECO:0000259" key="6">
    <source>
        <dbReference type="PROSITE" id="PS51296"/>
    </source>
</evidence>
<evidence type="ECO:0000256" key="5">
    <source>
        <dbReference type="ARBA" id="ARBA00023014"/>
    </source>
</evidence>
<sequence>MIEDKVLRDDWVVACRESDLTEKPLQQIVLGERIVLFRNSKGVYAFKDLCVHRGAALSLGCVKDDQLVCPYHGWEYGDDGQCTKIPQLPEGTQVSKKAQAFKYGCKVAYGFIWVNINNNNPDFFPYKESTGGEFRNVIWGPQSVEAKPPRIVENFLDVGHLAFVHVGFLGVEDKPVIGDYRVVSENDRLYTTPIEVYQPDPDGSGEAKNVLYTYEILRPLTVRFTKEEPTNNTKMTILLTIKPVEDLKSVAYGILSFNYETGQSDEEIVAFQDMIFSQDKPIVENQKPEELPLDLQAELSLKFDRLSIAYRQYLKKLGVVLGVE</sequence>
<comment type="caution">
    <text evidence="7">The sequence shown here is derived from an EMBL/GenBank/DDBJ whole genome shotgun (WGS) entry which is preliminary data.</text>
</comment>
<gene>
    <name evidence="7" type="primary">kshA</name>
    <name evidence="8" type="ORF">DFR61_12715</name>
    <name evidence="7" type="ORF">NCTC10597_01141</name>
</gene>
<dbReference type="OrthoDB" id="9800776at2"/>
<organism evidence="7 9">
    <name type="scientific">Kurthia zopfii</name>
    <dbReference type="NCBI Taxonomy" id="1650"/>
    <lineage>
        <taxon>Bacteria</taxon>
        <taxon>Bacillati</taxon>
        <taxon>Bacillota</taxon>
        <taxon>Bacilli</taxon>
        <taxon>Bacillales</taxon>
        <taxon>Caryophanaceae</taxon>
        <taxon>Kurthia</taxon>
    </lineage>
</organism>
<keyword evidence="10" id="KW-1185">Reference proteome</keyword>
<dbReference type="Pfam" id="PF19112">
    <property type="entry name" value="VanA_C"/>
    <property type="match status" value="1"/>
</dbReference>
<dbReference type="RefSeq" id="WP_109350209.1">
    <property type="nucleotide sequence ID" value="NZ_BJUE01000021.1"/>
</dbReference>
<reference evidence="7 9" key="1">
    <citation type="submission" date="2018-06" db="EMBL/GenBank/DDBJ databases">
        <authorList>
            <consortium name="Pathogen Informatics"/>
            <person name="Doyle S."/>
        </authorList>
    </citation>
    <scope>NUCLEOTIDE SEQUENCE [LARGE SCALE GENOMIC DNA]</scope>
    <source>
        <strain evidence="7 9">NCTC10597</strain>
    </source>
</reference>
<evidence type="ECO:0000313" key="10">
    <source>
        <dbReference type="Proteomes" id="UP000294641"/>
    </source>
</evidence>
<dbReference type="PROSITE" id="PS51296">
    <property type="entry name" value="RIESKE"/>
    <property type="match status" value="1"/>
</dbReference>
<dbReference type="PANTHER" id="PTHR21266">
    <property type="entry name" value="IRON-SULFUR DOMAIN CONTAINING PROTEIN"/>
    <property type="match status" value="1"/>
</dbReference>
<dbReference type="Proteomes" id="UP000294641">
    <property type="component" value="Unassembled WGS sequence"/>
</dbReference>
<dbReference type="GO" id="GO:0051537">
    <property type="term" value="F:2 iron, 2 sulfur cluster binding"/>
    <property type="evidence" value="ECO:0007669"/>
    <property type="project" value="UniProtKB-KW"/>
</dbReference>
<evidence type="ECO:0000256" key="1">
    <source>
        <dbReference type="ARBA" id="ARBA00022714"/>
    </source>
</evidence>
<dbReference type="Gene3D" id="2.102.10.10">
    <property type="entry name" value="Rieske [2Fe-2S] iron-sulphur domain"/>
    <property type="match status" value="1"/>
</dbReference>
<dbReference type="GO" id="GO:0004497">
    <property type="term" value="F:monooxygenase activity"/>
    <property type="evidence" value="ECO:0007669"/>
    <property type="project" value="UniProtKB-ARBA"/>
</dbReference>
<dbReference type="InterPro" id="IPR050584">
    <property type="entry name" value="Cholesterol_7-desaturase"/>
</dbReference>
<dbReference type="GO" id="GO:0016705">
    <property type="term" value="F:oxidoreductase activity, acting on paired donors, with incorporation or reduction of molecular oxygen"/>
    <property type="evidence" value="ECO:0007669"/>
    <property type="project" value="UniProtKB-ARBA"/>
</dbReference>
<dbReference type="AlphaFoldDB" id="A0A2U3AB81"/>
<dbReference type="SUPFAM" id="SSF55961">
    <property type="entry name" value="Bet v1-like"/>
    <property type="match status" value="1"/>
</dbReference>
<accession>A0A2U3AB81</accession>
<dbReference type="CDD" id="cd03469">
    <property type="entry name" value="Rieske_RO_Alpha_N"/>
    <property type="match status" value="1"/>
</dbReference>
<dbReference type="EC" id="1.17.1.-" evidence="7"/>
<protein>
    <submittedName>
        <fullName evidence="7">3-ketosteroid-9-alpha-hydroxylase oxygenase subunit</fullName>
        <ecNumber evidence="7">1.17.1.-</ecNumber>
    </submittedName>
    <submittedName>
        <fullName evidence="8">Phenylpropionate dioxygenase-like ring-hydroxylating dioxygenase large terminal subunit</fullName>
    </submittedName>
</protein>
<dbReference type="Proteomes" id="UP000254330">
    <property type="component" value="Unassembled WGS sequence"/>
</dbReference>
<keyword evidence="1" id="KW-0001">2Fe-2S</keyword>
<dbReference type="InterPro" id="IPR036922">
    <property type="entry name" value="Rieske_2Fe-2S_sf"/>
</dbReference>
<proteinExistence type="predicted"/>
<feature type="domain" description="Rieske" evidence="6">
    <location>
        <begin position="11"/>
        <end position="114"/>
    </location>
</feature>
<dbReference type="InterPro" id="IPR017941">
    <property type="entry name" value="Rieske_2Fe-2S"/>
</dbReference>
<reference evidence="8 10" key="2">
    <citation type="submission" date="2019-03" db="EMBL/GenBank/DDBJ databases">
        <title>Genomic Encyclopedia of Type Strains, Phase IV (KMG-IV): sequencing the most valuable type-strain genomes for metagenomic binning, comparative biology and taxonomic classification.</title>
        <authorList>
            <person name="Goeker M."/>
        </authorList>
    </citation>
    <scope>NUCLEOTIDE SEQUENCE [LARGE SCALE GENOMIC DNA]</scope>
    <source>
        <strain evidence="8 10">DSM 20580</strain>
    </source>
</reference>
<evidence type="ECO:0000313" key="9">
    <source>
        <dbReference type="Proteomes" id="UP000254330"/>
    </source>
</evidence>
<keyword evidence="3 7" id="KW-0560">Oxidoreductase</keyword>
<dbReference type="PANTHER" id="PTHR21266:SF60">
    <property type="entry name" value="3-KETOSTEROID-9-ALPHA-MONOOXYGENASE, OXYGENASE COMPONENT"/>
    <property type="match status" value="1"/>
</dbReference>
<keyword evidence="2" id="KW-0479">Metal-binding</keyword>
<evidence type="ECO:0000313" key="7">
    <source>
        <dbReference type="EMBL" id="STX09466.1"/>
    </source>
</evidence>
<evidence type="ECO:0000256" key="4">
    <source>
        <dbReference type="ARBA" id="ARBA00023004"/>
    </source>
</evidence>